<keyword evidence="2" id="KW-1185">Reference proteome</keyword>
<evidence type="ECO:0000313" key="1">
    <source>
        <dbReference type="EMBL" id="OMO62218.1"/>
    </source>
</evidence>
<evidence type="ECO:0000313" key="2">
    <source>
        <dbReference type="Proteomes" id="UP000187203"/>
    </source>
</evidence>
<accession>A0A1R3GVR6</accession>
<dbReference type="AlphaFoldDB" id="A0A1R3GVR6"/>
<sequence length="133" mass="14334">MSLLSSSSKLPSGLKPWPPDCSAAIKAFPTVSAQIYTVTSFQISAASSSSRSLHFYGFNLKKLSLVFSPTNSSPFEEDDDLIYRANEGEEAWIGNPIAELAQIGLLGPSKVISDANRGLPRQLDGPTCHLFTE</sequence>
<dbReference type="EMBL" id="AWUE01021437">
    <property type="protein sequence ID" value="OMO62218.1"/>
    <property type="molecule type" value="Genomic_DNA"/>
</dbReference>
<comment type="caution">
    <text evidence="1">The sequence shown here is derived from an EMBL/GenBank/DDBJ whole genome shotgun (WGS) entry which is preliminary data.</text>
</comment>
<organism evidence="1 2">
    <name type="scientific">Corchorus olitorius</name>
    <dbReference type="NCBI Taxonomy" id="93759"/>
    <lineage>
        <taxon>Eukaryota</taxon>
        <taxon>Viridiplantae</taxon>
        <taxon>Streptophyta</taxon>
        <taxon>Embryophyta</taxon>
        <taxon>Tracheophyta</taxon>
        <taxon>Spermatophyta</taxon>
        <taxon>Magnoliopsida</taxon>
        <taxon>eudicotyledons</taxon>
        <taxon>Gunneridae</taxon>
        <taxon>Pentapetalae</taxon>
        <taxon>rosids</taxon>
        <taxon>malvids</taxon>
        <taxon>Malvales</taxon>
        <taxon>Malvaceae</taxon>
        <taxon>Grewioideae</taxon>
        <taxon>Apeibeae</taxon>
        <taxon>Corchorus</taxon>
    </lineage>
</organism>
<protein>
    <submittedName>
        <fullName evidence="1">Uncharacterized protein</fullName>
    </submittedName>
</protein>
<proteinExistence type="predicted"/>
<reference evidence="2" key="1">
    <citation type="submission" date="2013-09" db="EMBL/GenBank/DDBJ databases">
        <title>Corchorus olitorius genome sequencing.</title>
        <authorList>
            <person name="Alam M."/>
            <person name="Haque M.S."/>
            <person name="Islam M.S."/>
            <person name="Emdad E.M."/>
            <person name="Islam M.M."/>
            <person name="Ahmed B."/>
            <person name="Halim A."/>
            <person name="Hossen Q.M.M."/>
            <person name="Hossain M.Z."/>
            <person name="Ahmed R."/>
            <person name="Khan M.M."/>
            <person name="Islam R."/>
            <person name="Rashid M.M."/>
            <person name="Khan S.A."/>
            <person name="Rahman M.S."/>
            <person name="Alam M."/>
            <person name="Yahiya A.S."/>
            <person name="Khan M.S."/>
            <person name="Azam M.S."/>
            <person name="Haque T."/>
            <person name="Lashkar M.Z.H."/>
            <person name="Akhand A.I."/>
            <person name="Morshed G."/>
            <person name="Roy S."/>
            <person name="Uddin K.S."/>
            <person name="Rabeya T."/>
            <person name="Hossain A.S."/>
            <person name="Chowdhury A."/>
            <person name="Snigdha A.R."/>
            <person name="Mortoza M.S."/>
            <person name="Matin S.A."/>
            <person name="Hoque S.M.E."/>
            <person name="Islam M.K."/>
            <person name="Roy D.K."/>
            <person name="Haider R."/>
            <person name="Moosa M.M."/>
            <person name="Elias S.M."/>
            <person name="Hasan A.M."/>
            <person name="Jahan S."/>
            <person name="Shafiuddin M."/>
            <person name="Mahmood N."/>
            <person name="Shommy N.S."/>
        </authorList>
    </citation>
    <scope>NUCLEOTIDE SEQUENCE [LARGE SCALE GENOMIC DNA]</scope>
    <source>
        <strain evidence="2">cv. O-4</strain>
    </source>
</reference>
<dbReference type="Proteomes" id="UP000187203">
    <property type="component" value="Unassembled WGS sequence"/>
</dbReference>
<gene>
    <name evidence="1" type="ORF">COLO4_33172</name>
</gene>
<name>A0A1R3GVR6_9ROSI</name>